<keyword evidence="3" id="KW-1185">Reference proteome</keyword>
<sequence>MKFLVLILVLGLRRLDTSWPLWLTNPQRHQGWLQQWGNRLGQGQRVWWLAVLLPALLIYALTCWLDGFWGQLLVLVLGMVLILWLVGGQSEFRHVDELLVRGRMNDPEGFAALATDEFDVTGTPGDPAYQSALTEKILAREQQLFIAIFWLVVLGFGAAFLVVLNRAWVTRAGDEQANHWQARLDGWLSWPANRLLVLSMALAGDFTAVMEKMRGHWWRQEHSGQPLQQVANVALEDSQASGDGSLSAALDHLESLQGLLLRCVAIWLILAALWIIVI</sequence>
<evidence type="ECO:0000313" key="3">
    <source>
        <dbReference type="Proteomes" id="UP000029443"/>
    </source>
</evidence>
<dbReference type="Proteomes" id="UP000029443">
    <property type="component" value="Unassembled WGS sequence"/>
</dbReference>
<feature type="transmembrane region" description="Helical" evidence="1">
    <location>
        <begin position="46"/>
        <end position="65"/>
    </location>
</feature>
<keyword evidence="1" id="KW-0472">Membrane</keyword>
<evidence type="ECO:0000256" key="1">
    <source>
        <dbReference type="SAM" id="Phobius"/>
    </source>
</evidence>
<feature type="transmembrane region" description="Helical" evidence="1">
    <location>
        <begin position="259"/>
        <end position="277"/>
    </location>
</feature>
<name>A0ABR4WA11_9GAMM</name>
<feature type="transmembrane region" description="Helical" evidence="1">
    <location>
        <begin position="144"/>
        <end position="164"/>
    </location>
</feature>
<organism evidence="2 3">
    <name type="scientific">Alcanivorax jadensis T9</name>
    <dbReference type="NCBI Taxonomy" id="1177181"/>
    <lineage>
        <taxon>Bacteria</taxon>
        <taxon>Pseudomonadati</taxon>
        <taxon>Pseudomonadota</taxon>
        <taxon>Gammaproteobacteria</taxon>
        <taxon>Oceanospirillales</taxon>
        <taxon>Alcanivoracaceae</taxon>
        <taxon>Alcanivorax</taxon>
    </lineage>
</organism>
<evidence type="ECO:0000313" key="2">
    <source>
        <dbReference type="EMBL" id="KGD60253.1"/>
    </source>
</evidence>
<proteinExistence type="predicted"/>
<keyword evidence="1" id="KW-0812">Transmembrane</keyword>
<protein>
    <submittedName>
        <fullName evidence="2">Inner membrane protein AmpE</fullName>
    </submittedName>
</protein>
<dbReference type="InterPro" id="IPR052966">
    <property type="entry name" value="Beta-lactamase_Reg"/>
</dbReference>
<dbReference type="PANTHER" id="PTHR38684">
    <property type="entry name" value="PROTEIN AMPE"/>
    <property type="match status" value="1"/>
</dbReference>
<gene>
    <name evidence="2" type="ORF">T9A_02646</name>
</gene>
<dbReference type="PANTHER" id="PTHR38684:SF1">
    <property type="entry name" value="PROTEIN AMPE"/>
    <property type="match status" value="1"/>
</dbReference>
<dbReference type="EMBL" id="ARXU01000012">
    <property type="protein sequence ID" value="KGD60253.1"/>
    <property type="molecule type" value="Genomic_DNA"/>
</dbReference>
<comment type="caution">
    <text evidence="2">The sequence shown here is derived from an EMBL/GenBank/DDBJ whole genome shotgun (WGS) entry which is preliminary data.</text>
</comment>
<keyword evidence="1" id="KW-1133">Transmembrane helix</keyword>
<accession>A0ABR4WA11</accession>
<reference evidence="2 3" key="1">
    <citation type="submission" date="2012-09" db="EMBL/GenBank/DDBJ databases">
        <title>Genome Sequence of alkane-degrading Bacterium Alcanivorax jadensis T9.</title>
        <authorList>
            <person name="Lai Q."/>
            <person name="Shao Z."/>
        </authorList>
    </citation>
    <scope>NUCLEOTIDE SEQUENCE [LARGE SCALE GENOMIC DNA]</scope>
    <source>
        <strain evidence="2 3">T9</strain>
    </source>
</reference>
<dbReference type="RefSeq" id="WP_035249316.1">
    <property type="nucleotide sequence ID" value="NZ_ARXU01000012.1"/>
</dbReference>
<feature type="transmembrane region" description="Helical" evidence="1">
    <location>
        <begin position="72"/>
        <end position="90"/>
    </location>
</feature>